<name>A0A0D0B5B2_9AGAM</name>
<dbReference type="EMBL" id="KN835363">
    <property type="protein sequence ID" value="KIK39008.1"/>
    <property type="molecule type" value="Genomic_DNA"/>
</dbReference>
<reference evidence="2 3" key="1">
    <citation type="submission" date="2014-04" db="EMBL/GenBank/DDBJ databases">
        <authorList>
            <consortium name="DOE Joint Genome Institute"/>
            <person name="Kuo A."/>
            <person name="Ruytinx J."/>
            <person name="Rineau F."/>
            <person name="Colpaert J."/>
            <person name="Kohler A."/>
            <person name="Nagy L.G."/>
            <person name="Floudas D."/>
            <person name="Copeland A."/>
            <person name="Barry K.W."/>
            <person name="Cichocki N."/>
            <person name="Veneault-Fourrey C."/>
            <person name="LaButti K."/>
            <person name="Lindquist E.A."/>
            <person name="Lipzen A."/>
            <person name="Lundell T."/>
            <person name="Morin E."/>
            <person name="Murat C."/>
            <person name="Sun H."/>
            <person name="Tunlid A."/>
            <person name="Henrissat B."/>
            <person name="Grigoriev I.V."/>
            <person name="Hibbett D.S."/>
            <person name="Martin F."/>
            <person name="Nordberg H.P."/>
            <person name="Cantor M.N."/>
            <person name="Hua S.X."/>
        </authorList>
    </citation>
    <scope>NUCLEOTIDE SEQUENCE [LARGE SCALE GENOMIC DNA]</scope>
    <source>
        <strain evidence="2 3">UH-Slu-Lm8-n1</strain>
    </source>
</reference>
<dbReference type="AlphaFoldDB" id="A0A0D0B5B2"/>
<sequence length="69" mass="7504">MVPQPTLHRVGYVLVSLSTNSLVTFTTNQYAHTNNSKPKPGTQIPSSSSTLPTADSTVTLLRVNTLQKY</sequence>
<dbReference type="Proteomes" id="UP000054485">
    <property type="component" value="Unassembled WGS sequence"/>
</dbReference>
<accession>A0A0D0B5B2</accession>
<proteinExistence type="predicted"/>
<keyword evidence="3" id="KW-1185">Reference proteome</keyword>
<dbReference type="HOGENOM" id="CLU_2777607_0_0_1"/>
<gene>
    <name evidence="2" type="ORF">CY34DRAFT_808765</name>
</gene>
<reference evidence="3" key="2">
    <citation type="submission" date="2015-01" db="EMBL/GenBank/DDBJ databases">
        <title>Evolutionary Origins and Diversification of the Mycorrhizal Mutualists.</title>
        <authorList>
            <consortium name="DOE Joint Genome Institute"/>
            <consortium name="Mycorrhizal Genomics Consortium"/>
            <person name="Kohler A."/>
            <person name="Kuo A."/>
            <person name="Nagy L.G."/>
            <person name="Floudas D."/>
            <person name="Copeland A."/>
            <person name="Barry K.W."/>
            <person name="Cichocki N."/>
            <person name="Veneault-Fourrey C."/>
            <person name="LaButti K."/>
            <person name="Lindquist E.A."/>
            <person name="Lipzen A."/>
            <person name="Lundell T."/>
            <person name="Morin E."/>
            <person name="Murat C."/>
            <person name="Riley R."/>
            <person name="Ohm R."/>
            <person name="Sun H."/>
            <person name="Tunlid A."/>
            <person name="Henrissat B."/>
            <person name="Grigoriev I.V."/>
            <person name="Hibbett D.S."/>
            <person name="Martin F."/>
        </authorList>
    </citation>
    <scope>NUCLEOTIDE SEQUENCE [LARGE SCALE GENOMIC DNA]</scope>
    <source>
        <strain evidence="3">UH-Slu-Lm8-n1</strain>
    </source>
</reference>
<protein>
    <submittedName>
        <fullName evidence="2">Uncharacterized protein</fullName>
    </submittedName>
</protein>
<evidence type="ECO:0000313" key="2">
    <source>
        <dbReference type="EMBL" id="KIK39008.1"/>
    </source>
</evidence>
<feature type="region of interest" description="Disordered" evidence="1">
    <location>
        <begin position="31"/>
        <end position="55"/>
    </location>
</feature>
<evidence type="ECO:0000256" key="1">
    <source>
        <dbReference type="SAM" id="MobiDB-lite"/>
    </source>
</evidence>
<dbReference type="InParanoid" id="A0A0D0B5B2"/>
<evidence type="ECO:0000313" key="3">
    <source>
        <dbReference type="Proteomes" id="UP000054485"/>
    </source>
</evidence>
<organism evidence="2 3">
    <name type="scientific">Suillus luteus UH-Slu-Lm8-n1</name>
    <dbReference type="NCBI Taxonomy" id="930992"/>
    <lineage>
        <taxon>Eukaryota</taxon>
        <taxon>Fungi</taxon>
        <taxon>Dikarya</taxon>
        <taxon>Basidiomycota</taxon>
        <taxon>Agaricomycotina</taxon>
        <taxon>Agaricomycetes</taxon>
        <taxon>Agaricomycetidae</taxon>
        <taxon>Boletales</taxon>
        <taxon>Suillineae</taxon>
        <taxon>Suillaceae</taxon>
        <taxon>Suillus</taxon>
    </lineage>
</organism>